<keyword evidence="4" id="KW-0808">Transferase</keyword>
<reference evidence="7" key="2">
    <citation type="submission" date="2020-09" db="EMBL/GenBank/DDBJ databases">
        <authorList>
            <person name="Sun Q."/>
            <person name="Zhou Y."/>
        </authorList>
    </citation>
    <scope>NUCLEOTIDE SEQUENCE</scope>
    <source>
        <strain evidence="7">CGMCC 1.7081</strain>
    </source>
</reference>
<dbReference type="InterPro" id="IPR004960">
    <property type="entry name" value="LipA_acyltrans"/>
</dbReference>
<evidence type="ECO:0000256" key="4">
    <source>
        <dbReference type="ARBA" id="ARBA00022679"/>
    </source>
</evidence>
<keyword evidence="3" id="KW-0997">Cell inner membrane</keyword>
<protein>
    <submittedName>
        <fullName evidence="7">Lauroyl acyltransferase</fullName>
    </submittedName>
</protein>
<evidence type="ECO:0000313" key="8">
    <source>
        <dbReference type="Proteomes" id="UP000611500"/>
    </source>
</evidence>
<evidence type="ECO:0000256" key="6">
    <source>
        <dbReference type="ARBA" id="ARBA00023315"/>
    </source>
</evidence>
<evidence type="ECO:0000313" key="7">
    <source>
        <dbReference type="EMBL" id="GHG93065.1"/>
    </source>
</evidence>
<accession>A0A8J3H6Z2</accession>
<evidence type="ECO:0000256" key="2">
    <source>
        <dbReference type="ARBA" id="ARBA00022475"/>
    </source>
</evidence>
<gene>
    <name evidence="7" type="ORF">GCM10010961_25300</name>
</gene>
<evidence type="ECO:0000256" key="3">
    <source>
        <dbReference type="ARBA" id="ARBA00022519"/>
    </source>
</evidence>
<evidence type="ECO:0000256" key="1">
    <source>
        <dbReference type="ARBA" id="ARBA00004533"/>
    </source>
</evidence>
<dbReference type="Proteomes" id="UP000611500">
    <property type="component" value="Unassembled WGS sequence"/>
</dbReference>
<organism evidence="7 8">
    <name type="scientific">Pseudodonghicola xiamenensis</name>
    <dbReference type="NCBI Taxonomy" id="337702"/>
    <lineage>
        <taxon>Bacteria</taxon>
        <taxon>Pseudomonadati</taxon>
        <taxon>Pseudomonadota</taxon>
        <taxon>Alphaproteobacteria</taxon>
        <taxon>Rhodobacterales</taxon>
        <taxon>Paracoccaceae</taxon>
        <taxon>Pseudodonghicola</taxon>
    </lineage>
</organism>
<comment type="caution">
    <text evidence="7">The sequence shown here is derived from an EMBL/GenBank/DDBJ whole genome shotgun (WGS) entry which is preliminary data.</text>
</comment>
<keyword evidence="8" id="KW-1185">Reference proteome</keyword>
<keyword evidence="2" id="KW-1003">Cell membrane</keyword>
<proteinExistence type="predicted"/>
<comment type="subcellular location">
    <subcellularLocation>
        <location evidence="1">Cell inner membrane</location>
    </subcellularLocation>
</comment>
<dbReference type="CDD" id="cd07984">
    <property type="entry name" value="LPLAT_LABLAT-like"/>
    <property type="match status" value="1"/>
</dbReference>
<dbReference type="PANTHER" id="PTHR30606">
    <property type="entry name" value="LIPID A BIOSYNTHESIS LAUROYL ACYLTRANSFERASE"/>
    <property type="match status" value="1"/>
</dbReference>
<dbReference type="PANTHER" id="PTHR30606:SF10">
    <property type="entry name" value="PHOSPHATIDYLINOSITOL MANNOSIDE ACYLTRANSFERASE"/>
    <property type="match status" value="1"/>
</dbReference>
<dbReference type="EMBL" id="BNAP01000010">
    <property type="protein sequence ID" value="GHG93065.1"/>
    <property type="molecule type" value="Genomic_DNA"/>
</dbReference>
<keyword evidence="5" id="KW-0472">Membrane</keyword>
<dbReference type="Pfam" id="PF03279">
    <property type="entry name" value="Lip_A_acyltrans"/>
    <property type="match status" value="1"/>
</dbReference>
<keyword evidence="6 7" id="KW-0012">Acyltransferase</keyword>
<dbReference type="GO" id="GO:0009247">
    <property type="term" value="P:glycolipid biosynthetic process"/>
    <property type="evidence" value="ECO:0007669"/>
    <property type="project" value="UniProtKB-ARBA"/>
</dbReference>
<dbReference type="AlphaFoldDB" id="A0A8J3H6Z2"/>
<sequence length="348" mass="38938">MLVIAEARLYVLHRETCRNQPEPSFPNRMPADPSTLTAAERAKYYLSDLFLRGVIGAAKLIPYRWRIPTMGWLVSRVAPLVGWTERIRDNLKLVMPDLPEAEVARLCRAVPNTVGRAAIEFYSGAEFAERARRAPLTGPGVAYFEAARAEGRPVILITGHFGNYDAARANLFGRGHPLGALYRRMANPYFNDHYVKAMYSVGSPMFEQGRRGMMEMVRYLRGGGTIAIVSDLHAHGGEKLDFFGKPAVSSLVPAELTLKYNAALIPAYAIRRPNGLDFDIVMHEPIAHSDPVTMMQQVNDDLEALVRTHMDQWFWIHRRWKPYMPELEDIAATEGGEAEDGEAPAAKG</sequence>
<reference evidence="7" key="1">
    <citation type="journal article" date="2014" name="Int. J. Syst. Evol. Microbiol.">
        <title>Complete genome sequence of Corynebacterium casei LMG S-19264T (=DSM 44701T), isolated from a smear-ripened cheese.</title>
        <authorList>
            <consortium name="US DOE Joint Genome Institute (JGI-PGF)"/>
            <person name="Walter F."/>
            <person name="Albersmeier A."/>
            <person name="Kalinowski J."/>
            <person name="Ruckert C."/>
        </authorList>
    </citation>
    <scope>NUCLEOTIDE SEQUENCE</scope>
    <source>
        <strain evidence="7">CGMCC 1.7081</strain>
    </source>
</reference>
<evidence type="ECO:0000256" key="5">
    <source>
        <dbReference type="ARBA" id="ARBA00023136"/>
    </source>
</evidence>
<name>A0A8J3H6Z2_9RHOB</name>
<dbReference type="GO" id="GO:0005886">
    <property type="term" value="C:plasma membrane"/>
    <property type="evidence" value="ECO:0007669"/>
    <property type="project" value="UniProtKB-SubCell"/>
</dbReference>
<dbReference type="GO" id="GO:0016746">
    <property type="term" value="F:acyltransferase activity"/>
    <property type="evidence" value="ECO:0007669"/>
    <property type="project" value="UniProtKB-KW"/>
</dbReference>